<feature type="domain" description="Glycosyl transferase CAP10" evidence="3">
    <location>
        <begin position="350"/>
        <end position="605"/>
    </location>
</feature>
<reference evidence="4" key="1">
    <citation type="submission" date="2023-10" db="EMBL/GenBank/DDBJ databases">
        <authorList>
            <person name="Chen Y."/>
            <person name="Shah S."/>
            <person name="Dougan E. K."/>
            <person name="Thang M."/>
            <person name="Chan C."/>
        </authorList>
    </citation>
    <scope>NUCLEOTIDE SEQUENCE [LARGE SCALE GENOMIC DNA]</scope>
</reference>
<keyword evidence="5" id="KW-1185">Reference proteome</keyword>
<dbReference type="SMART" id="SM00672">
    <property type="entry name" value="CAP10"/>
    <property type="match status" value="1"/>
</dbReference>
<accession>A0ABN9SBK3</accession>
<gene>
    <name evidence="4" type="ORF">PCOR1329_LOCUS28337</name>
</gene>
<name>A0ABN9SBK3_9DINO</name>
<evidence type="ECO:0000259" key="3">
    <source>
        <dbReference type="SMART" id="SM00672"/>
    </source>
</evidence>
<proteinExistence type="inferred from homology"/>
<dbReference type="Pfam" id="PF05686">
    <property type="entry name" value="Glyco_transf_90"/>
    <property type="match status" value="1"/>
</dbReference>
<evidence type="ECO:0000313" key="4">
    <source>
        <dbReference type="EMBL" id="CAK0829351.1"/>
    </source>
</evidence>
<dbReference type="PANTHER" id="PTHR12203:SF35">
    <property type="entry name" value="PROTEIN O-GLUCOSYLTRANSFERASE 1"/>
    <property type="match status" value="1"/>
</dbReference>
<evidence type="ECO:0000256" key="2">
    <source>
        <dbReference type="ARBA" id="ARBA00022679"/>
    </source>
</evidence>
<protein>
    <recommendedName>
        <fullName evidence="3">Glycosyl transferase CAP10 domain-containing protein</fullName>
    </recommendedName>
</protein>
<comment type="similarity">
    <text evidence="1">Belongs to the glycosyltransferase 90 family.</text>
</comment>
<dbReference type="InterPro" id="IPR051091">
    <property type="entry name" value="O-Glucosyltr/Glycosyltrsf_90"/>
</dbReference>
<comment type="caution">
    <text evidence="4">The sequence shown here is derived from an EMBL/GenBank/DDBJ whole genome shotgun (WGS) entry which is preliminary data.</text>
</comment>
<keyword evidence="2" id="KW-0808">Transferase</keyword>
<organism evidence="4 5">
    <name type="scientific">Prorocentrum cordatum</name>
    <dbReference type="NCBI Taxonomy" id="2364126"/>
    <lineage>
        <taxon>Eukaryota</taxon>
        <taxon>Sar</taxon>
        <taxon>Alveolata</taxon>
        <taxon>Dinophyceae</taxon>
        <taxon>Prorocentrales</taxon>
        <taxon>Prorocentraceae</taxon>
        <taxon>Prorocentrum</taxon>
    </lineage>
</organism>
<dbReference type="PANTHER" id="PTHR12203">
    <property type="entry name" value="KDEL LYS-ASP-GLU-LEU CONTAINING - RELATED"/>
    <property type="match status" value="1"/>
</dbReference>
<evidence type="ECO:0000256" key="1">
    <source>
        <dbReference type="ARBA" id="ARBA00010118"/>
    </source>
</evidence>
<evidence type="ECO:0000313" key="5">
    <source>
        <dbReference type="Proteomes" id="UP001189429"/>
    </source>
</evidence>
<dbReference type="InterPro" id="IPR006598">
    <property type="entry name" value="CAP10"/>
</dbReference>
<sequence>MGRLRLAALTRQIPDVAYLAKQRLHSGADITLASVNAPAVPPDIWQPPDFAPETPAMQLNTLLKALGVVAPAVEVAVPKGSEDMPYLEVCEKYGVQPSLLYDGNGLCWYNSDRTYSRCCAGGDAARAGCWSGPWYTEDFCCHPLPPGHERCFQEIEGRALAKLAVLERFAGGVDPAGGAGREHWDPEEAVQQLATYQYLVSQPVSLWLWACSAPESPLLWSDGCSCCDPPQAGCSPGGPRDEPGRRSSGHRRCCHPVLARRAQEAPDPSLEAAIQAHVGPGLRVRRGAAAAAARSARWQLTPSTHAGGCLIAVRAGRAAPCDEARACPGFDCSYARALVAALDAVSAAAPLPDLDLLVNAGDVTLRGWTNTLALPVEWQLHPGQCLRHLSRAARAAEAAPWEHRAARLAWRGAPSNCRAARCRPGAPEGEHRDCTWNASTWLSLQRGRLVWLSRFAPSLSRGLVRSPFLPLHSELERFLEDLGLLSEPMSIEEQAQYKYTAALEGDSAADRLYWQLFTGSVVLVPEGPWQELALRELLEPYVHYVPVRYDLSDLVDRVSWLRENDDEARRIAQRALTFAQRHLTCDGVLYFLDRLLRAYAQKVVE</sequence>
<dbReference type="Proteomes" id="UP001189429">
    <property type="component" value="Unassembled WGS sequence"/>
</dbReference>
<dbReference type="EMBL" id="CAUYUJ010010435">
    <property type="protein sequence ID" value="CAK0829351.1"/>
    <property type="molecule type" value="Genomic_DNA"/>
</dbReference>